<dbReference type="PIRSF" id="PIRSF006621">
    <property type="entry name" value="Dus"/>
    <property type="match status" value="1"/>
</dbReference>
<evidence type="ECO:0000256" key="13">
    <source>
        <dbReference type="PIRSR" id="PIRSR006621-1"/>
    </source>
</evidence>
<dbReference type="InterPro" id="IPR024036">
    <property type="entry name" value="tRNA-dHydroUridine_Synthase_C"/>
</dbReference>
<evidence type="ECO:0000256" key="3">
    <source>
        <dbReference type="ARBA" id="ARBA00022555"/>
    </source>
</evidence>
<feature type="binding site" evidence="14">
    <location>
        <begin position="227"/>
        <end position="228"/>
    </location>
    <ligand>
        <name>FMN</name>
        <dbReference type="ChEBI" id="CHEBI:58210"/>
    </ligand>
</feature>
<evidence type="ECO:0000256" key="11">
    <source>
        <dbReference type="ARBA" id="ARBA00048802"/>
    </source>
</evidence>
<evidence type="ECO:0000256" key="12">
    <source>
        <dbReference type="PIRNR" id="PIRNR006621"/>
    </source>
</evidence>
<organism evidence="16 17">
    <name type="scientific">Spiroplasma syrphidicola EA-1</name>
    <dbReference type="NCBI Taxonomy" id="1276229"/>
    <lineage>
        <taxon>Bacteria</taxon>
        <taxon>Bacillati</taxon>
        <taxon>Mycoplasmatota</taxon>
        <taxon>Mollicutes</taxon>
        <taxon>Entomoplasmatales</taxon>
        <taxon>Spiroplasmataceae</taxon>
        <taxon>Spiroplasma</taxon>
    </lineage>
</organism>
<dbReference type="Gene3D" id="1.10.1200.80">
    <property type="entry name" value="Putative flavin oxidoreducatase, domain 2"/>
    <property type="match status" value="1"/>
</dbReference>
<feature type="binding site" evidence="14">
    <location>
        <position position="172"/>
    </location>
    <ligand>
        <name>FMN</name>
        <dbReference type="ChEBI" id="CHEBI:58210"/>
    </ligand>
</feature>
<dbReference type="HOGENOM" id="CLU_013299_0_3_14"/>
<dbReference type="InterPro" id="IPR001269">
    <property type="entry name" value="DUS_fam"/>
</dbReference>
<reference evidence="16 17" key="1">
    <citation type="journal article" date="2013" name="Genome Biol. Evol.">
        <title>Complete genomes of two dipteran-associated spiroplasmas provided insights into the origin, dynamics, and impacts of viral invasion in spiroplasma.</title>
        <authorList>
            <person name="Ku C."/>
            <person name="Lo W.S."/>
            <person name="Chen L.L."/>
            <person name="Kuo C.H."/>
        </authorList>
    </citation>
    <scope>NUCLEOTIDE SEQUENCE [LARGE SCALE GENOMIC DNA]</scope>
    <source>
        <strain evidence="16">EA-1</strain>
    </source>
</reference>
<feature type="domain" description="DUS-like FMN-binding" evidence="15">
    <location>
        <begin position="15"/>
        <end position="317"/>
    </location>
</feature>
<comment type="similarity">
    <text evidence="12">Belongs to the dus family.</text>
</comment>
<feature type="binding site" evidence="14">
    <location>
        <position position="71"/>
    </location>
    <ligand>
        <name>FMN</name>
        <dbReference type="ChEBI" id="CHEBI:58210"/>
    </ligand>
</feature>
<feature type="active site" description="Proton donor" evidence="13">
    <location>
        <position position="102"/>
    </location>
</feature>
<dbReference type="PATRIC" id="fig|1276229.3.peg.20"/>
<keyword evidence="5 12" id="KW-0288">FMN</keyword>
<dbReference type="InterPro" id="IPR004652">
    <property type="entry name" value="DusB-like"/>
</dbReference>
<gene>
    <name evidence="16" type="primary">dusB</name>
    <name evidence="16" type="ORF">SSYRP_v1c00200</name>
</gene>
<dbReference type="CDD" id="cd02801">
    <property type="entry name" value="DUS_like_FMN"/>
    <property type="match status" value="1"/>
</dbReference>
<dbReference type="PANTHER" id="PTHR45846">
    <property type="entry name" value="TRNA-DIHYDROURIDINE(47) SYNTHASE [NAD(P)(+)]-LIKE"/>
    <property type="match status" value="1"/>
</dbReference>
<name>R4UJX9_9MOLU</name>
<keyword evidence="7" id="KW-0521">NADP</keyword>
<dbReference type="SUPFAM" id="SSF51395">
    <property type="entry name" value="FMN-linked oxidoreductases"/>
    <property type="match status" value="1"/>
</dbReference>
<dbReference type="EC" id="1.3.1.-" evidence="12"/>
<feature type="binding site" evidence="14">
    <location>
        <begin position="17"/>
        <end position="19"/>
    </location>
    <ligand>
        <name>FMN</name>
        <dbReference type="ChEBI" id="CHEBI:58210"/>
    </ligand>
</feature>
<dbReference type="GO" id="GO:0050660">
    <property type="term" value="F:flavin adenine dinucleotide binding"/>
    <property type="evidence" value="ECO:0007669"/>
    <property type="project" value="InterPro"/>
</dbReference>
<evidence type="ECO:0000256" key="4">
    <source>
        <dbReference type="ARBA" id="ARBA00022630"/>
    </source>
</evidence>
<dbReference type="Pfam" id="PF01207">
    <property type="entry name" value="Dus"/>
    <property type="match status" value="1"/>
</dbReference>
<comment type="catalytic activity">
    <reaction evidence="10">
        <text>a 5,6-dihydrouridine in tRNA + NADP(+) = a uridine in tRNA + NADPH + H(+)</text>
        <dbReference type="Rhea" id="RHEA:23624"/>
        <dbReference type="Rhea" id="RHEA-COMP:13339"/>
        <dbReference type="Rhea" id="RHEA-COMP:13887"/>
        <dbReference type="ChEBI" id="CHEBI:15378"/>
        <dbReference type="ChEBI" id="CHEBI:57783"/>
        <dbReference type="ChEBI" id="CHEBI:58349"/>
        <dbReference type="ChEBI" id="CHEBI:65315"/>
        <dbReference type="ChEBI" id="CHEBI:74443"/>
    </reaction>
</comment>
<evidence type="ECO:0000256" key="14">
    <source>
        <dbReference type="PIRSR" id="PIRSR006621-2"/>
    </source>
</evidence>
<dbReference type="InterPro" id="IPR035587">
    <property type="entry name" value="DUS-like_FMN-bd"/>
</dbReference>
<keyword evidence="6 12" id="KW-0819">tRNA processing</keyword>
<evidence type="ECO:0000256" key="9">
    <source>
        <dbReference type="ARBA" id="ARBA00023002"/>
    </source>
</evidence>
<dbReference type="Gene3D" id="3.20.20.70">
    <property type="entry name" value="Aldolase class I"/>
    <property type="match status" value="1"/>
</dbReference>
<comment type="cofactor">
    <cofactor evidence="1 12 14">
        <name>FMN</name>
        <dbReference type="ChEBI" id="CHEBI:58210"/>
    </cofactor>
</comment>
<evidence type="ECO:0000259" key="15">
    <source>
        <dbReference type="Pfam" id="PF01207"/>
    </source>
</evidence>
<evidence type="ECO:0000256" key="2">
    <source>
        <dbReference type="ARBA" id="ARBA00002790"/>
    </source>
</evidence>
<protein>
    <recommendedName>
        <fullName evidence="12">tRNA-dihydrouridine synthase</fullName>
        <ecNumber evidence="12">1.3.1.-</ecNumber>
    </recommendedName>
</protein>
<dbReference type="OrthoDB" id="9764501at2"/>
<dbReference type="InterPro" id="IPR018517">
    <property type="entry name" value="tRNA_hU_synthase_CS"/>
</dbReference>
<comment type="catalytic activity">
    <reaction evidence="11">
        <text>a 5,6-dihydrouridine in tRNA + NAD(+) = a uridine in tRNA + NADH + H(+)</text>
        <dbReference type="Rhea" id="RHEA:54452"/>
        <dbReference type="Rhea" id="RHEA-COMP:13339"/>
        <dbReference type="Rhea" id="RHEA-COMP:13887"/>
        <dbReference type="ChEBI" id="CHEBI:15378"/>
        <dbReference type="ChEBI" id="CHEBI:57540"/>
        <dbReference type="ChEBI" id="CHEBI:57945"/>
        <dbReference type="ChEBI" id="CHEBI:65315"/>
        <dbReference type="ChEBI" id="CHEBI:74443"/>
    </reaction>
</comment>
<accession>R4UJX9</accession>
<keyword evidence="4 12" id="KW-0285">Flavoprotein</keyword>
<sequence length="335" mass="37385">MLKIGNVKIKTPIFLAPMAGVTNEAFRIICHELGAGLVYAEMVSDKAVVQQNQKTLEMIKVNELEHPISMQIFGTDLETFVEAAKYIDKNSDCDIIDINMGCPAPKIAIKSQAGAFLLKHPDRIYEVVKAVVEAVDKPVTVKIRLGWDEDNINCVEVAKLIEKAGAQAIAVHGRTRNQFYSGKADWNWIKRVKESVKIPVIGNGDVFSGEDAARMLAETGCDAVMIARGAQGNPWIFQEINHYLATKEKMPEPSLTEWRDVVFRHADLLMGLKGERIAASEMRKNLAFYFRGKAGATSYKIRATQINSINELKELVNEYINGYDNDKGERKDGRP</sequence>
<dbReference type="KEGG" id="ssyr:SSYRP_v1c00200"/>
<comment type="function">
    <text evidence="2 12">Catalyzes the synthesis of 5,6-dihydrouridine (D), a modified base found in the D-loop of most tRNAs, via the reduction of the C5-C6 double bond in target uridines.</text>
</comment>
<keyword evidence="3" id="KW-0820">tRNA-binding</keyword>
<dbReference type="GO" id="GO:0017150">
    <property type="term" value="F:tRNA dihydrouridine synthase activity"/>
    <property type="evidence" value="ECO:0007669"/>
    <property type="project" value="InterPro"/>
</dbReference>
<keyword evidence="8" id="KW-0694">RNA-binding</keyword>
<dbReference type="AlphaFoldDB" id="R4UJX9"/>
<dbReference type="InterPro" id="IPR013785">
    <property type="entry name" value="Aldolase_TIM"/>
</dbReference>
<dbReference type="PROSITE" id="PS01136">
    <property type="entry name" value="UPF0034"/>
    <property type="match status" value="1"/>
</dbReference>
<keyword evidence="17" id="KW-1185">Reference proteome</keyword>
<keyword evidence="9 12" id="KW-0560">Oxidoreductase</keyword>
<evidence type="ECO:0000256" key="8">
    <source>
        <dbReference type="ARBA" id="ARBA00022884"/>
    </source>
</evidence>
<evidence type="ECO:0000256" key="1">
    <source>
        <dbReference type="ARBA" id="ARBA00001917"/>
    </source>
</evidence>
<evidence type="ECO:0000256" key="5">
    <source>
        <dbReference type="ARBA" id="ARBA00022643"/>
    </source>
</evidence>
<dbReference type="eggNOG" id="COG0042">
    <property type="taxonomic scope" value="Bacteria"/>
</dbReference>
<dbReference type="PANTHER" id="PTHR45846:SF1">
    <property type="entry name" value="TRNA-DIHYDROURIDINE(47) SYNTHASE [NAD(P)(+)]-LIKE"/>
    <property type="match status" value="1"/>
</dbReference>
<evidence type="ECO:0000256" key="6">
    <source>
        <dbReference type="ARBA" id="ARBA00022694"/>
    </source>
</evidence>
<evidence type="ECO:0000313" key="17">
    <source>
        <dbReference type="Proteomes" id="UP000013963"/>
    </source>
</evidence>
<proteinExistence type="inferred from homology"/>
<feature type="binding site" evidence="14">
    <location>
        <position position="142"/>
    </location>
    <ligand>
        <name>FMN</name>
        <dbReference type="ChEBI" id="CHEBI:58210"/>
    </ligand>
</feature>
<dbReference type="NCBIfam" id="TIGR00737">
    <property type="entry name" value="nifR3_yhdG"/>
    <property type="match status" value="1"/>
</dbReference>
<dbReference type="EMBL" id="CP005078">
    <property type="protein sequence ID" value="AGM25616.1"/>
    <property type="molecule type" value="Genomic_DNA"/>
</dbReference>
<dbReference type="STRING" id="1276229.SSYRP_v1c00200"/>
<keyword evidence="14" id="KW-0547">Nucleotide-binding</keyword>
<evidence type="ECO:0000256" key="7">
    <source>
        <dbReference type="ARBA" id="ARBA00022857"/>
    </source>
</evidence>
<dbReference type="GO" id="GO:0000049">
    <property type="term" value="F:tRNA binding"/>
    <property type="evidence" value="ECO:0007669"/>
    <property type="project" value="UniProtKB-KW"/>
</dbReference>
<dbReference type="Proteomes" id="UP000013963">
    <property type="component" value="Chromosome"/>
</dbReference>
<evidence type="ECO:0000313" key="16">
    <source>
        <dbReference type="EMBL" id="AGM25616.1"/>
    </source>
</evidence>
<evidence type="ECO:0000256" key="10">
    <source>
        <dbReference type="ARBA" id="ARBA00048205"/>
    </source>
</evidence>